<keyword evidence="1" id="KW-0540">Nuclease</keyword>
<comment type="caution">
    <text evidence="6">The sequence shown here is derived from an EMBL/GenBank/DDBJ whole genome shotgun (WGS) entry which is preliminary data.</text>
</comment>
<proteinExistence type="predicted"/>
<evidence type="ECO:0000313" key="6">
    <source>
        <dbReference type="EMBL" id="RNI26236.1"/>
    </source>
</evidence>
<dbReference type="SUPFAM" id="SSF53098">
    <property type="entry name" value="Ribonuclease H-like"/>
    <property type="match status" value="1"/>
</dbReference>
<keyword evidence="3 6" id="KW-0269">Exonuclease</keyword>
<dbReference type="Proteomes" id="UP000272117">
    <property type="component" value="Unassembled WGS sequence"/>
</dbReference>
<feature type="transmembrane region" description="Helical" evidence="4">
    <location>
        <begin position="217"/>
        <end position="237"/>
    </location>
</feature>
<dbReference type="RefSeq" id="WP_123127852.1">
    <property type="nucleotide sequence ID" value="NZ_RJJD01000008.1"/>
</dbReference>
<name>A0A3M9ML33_9BACT</name>
<sequence length="238" mass="27656">MKDYLLFIDIEASGLPKDWEAPYSEEGNWPHTVQVAWFVYTQDGQEVKQQNHYIRPDGFQVSPESIGVHSLTPEFLNANGENREQVLLRLQEDLQHYRPMVVGHFMQFDFHVLSADFYRAGLPSPFEKLPVFCTMIASSGLTHLPRKKFLRLGELYSNLFHLSLENQHNAVVDARAAAQCYFELRKRRVITDATIQRQQENRYTTQKKPKPGFKSSYSIWLVAGLGAILFILLLFYWL</sequence>
<keyword evidence="4" id="KW-0812">Transmembrane</keyword>
<evidence type="ECO:0000259" key="5">
    <source>
        <dbReference type="SMART" id="SM00479"/>
    </source>
</evidence>
<dbReference type="PANTHER" id="PTHR30231">
    <property type="entry name" value="DNA POLYMERASE III SUBUNIT EPSILON"/>
    <property type="match status" value="1"/>
</dbReference>
<protein>
    <submittedName>
        <fullName evidence="6">3'-5' exonuclease</fullName>
    </submittedName>
</protein>
<gene>
    <name evidence="6" type="ORF">EFB08_15615</name>
</gene>
<organism evidence="6 7">
    <name type="scientific">Rufibacter latericius</name>
    <dbReference type="NCBI Taxonomy" id="2487040"/>
    <lineage>
        <taxon>Bacteria</taxon>
        <taxon>Pseudomonadati</taxon>
        <taxon>Bacteroidota</taxon>
        <taxon>Cytophagia</taxon>
        <taxon>Cytophagales</taxon>
        <taxon>Hymenobacteraceae</taxon>
        <taxon>Rufibacter</taxon>
    </lineage>
</organism>
<evidence type="ECO:0000313" key="7">
    <source>
        <dbReference type="Proteomes" id="UP000272117"/>
    </source>
</evidence>
<keyword evidence="7" id="KW-1185">Reference proteome</keyword>
<dbReference type="Gene3D" id="3.30.420.10">
    <property type="entry name" value="Ribonuclease H-like superfamily/Ribonuclease H"/>
    <property type="match status" value="1"/>
</dbReference>
<dbReference type="InterPro" id="IPR036397">
    <property type="entry name" value="RNaseH_sf"/>
</dbReference>
<dbReference type="GO" id="GO:0006259">
    <property type="term" value="P:DNA metabolic process"/>
    <property type="evidence" value="ECO:0007669"/>
    <property type="project" value="UniProtKB-ARBA"/>
</dbReference>
<dbReference type="GO" id="GO:0008408">
    <property type="term" value="F:3'-5' exonuclease activity"/>
    <property type="evidence" value="ECO:0007669"/>
    <property type="project" value="TreeGrafter"/>
</dbReference>
<dbReference type="AlphaFoldDB" id="A0A3M9ML33"/>
<dbReference type="InterPro" id="IPR013520">
    <property type="entry name" value="Ribonucl_H"/>
</dbReference>
<dbReference type="PANTHER" id="PTHR30231:SF4">
    <property type="entry name" value="PROTEIN NEN2"/>
    <property type="match status" value="1"/>
</dbReference>
<dbReference type="CDD" id="cd06127">
    <property type="entry name" value="DEDDh"/>
    <property type="match status" value="1"/>
</dbReference>
<accession>A0A3M9ML33</accession>
<keyword evidence="4" id="KW-1133">Transmembrane helix</keyword>
<dbReference type="EMBL" id="RJJD01000008">
    <property type="protein sequence ID" value="RNI26236.1"/>
    <property type="molecule type" value="Genomic_DNA"/>
</dbReference>
<evidence type="ECO:0000256" key="4">
    <source>
        <dbReference type="SAM" id="Phobius"/>
    </source>
</evidence>
<feature type="domain" description="Exonuclease" evidence="5">
    <location>
        <begin position="4"/>
        <end position="190"/>
    </location>
</feature>
<dbReference type="SMART" id="SM00479">
    <property type="entry name" value="EXOIII"/>
    <property type="match status" value="1"/>
</dbReference>
<dbReference type="GO" id="GO:0003676">
    <property type="term" value="F:nucleic acid binding"/>
    <property type="evidence" value="ECO:0007669"/>
    <property type="project" value="InterPro"/>
</dbReference>
<reference evidence="6 7" key="1">
    <citation type="submission" date="2018-11" db="EMBL/GenBank/DDBJ databases">
        <title>Rufibacter latericius sp. nov., isolated from water in Baiyang Lake.</title>
        <authorList>
            <person name="Yang Y."/>
        </authorList>
    </citation>
    <scope>NUCLEOTIDE SEQUENCE [LARGE SCALE GENOMIC DNA]</scope>
    <source>
        <strain evidence="6 7">R-22-1c-1</strain>
    </source>
</reference>
<dbReference type="Pfam" id="PF00929">
    <property type="entry name" value="RNase_T"/>
    <property type="match status" value="1"/>
</dbReference>
<evidence type="ECO:0000256" key="2">
    <source>
        <dbReference type="ARBA" id="ARBA00022801"/>
    </source>
</evidence>
<dbReference type="OrthoDB" id="9804290at2"/>
<keyword evidence="2" id="KW-0378">Hydrolase</keyword>
<evidence type="ECO:0000256" key="1">
    <source>
        <dbReference type="ARBA" id="ARBA00022722"/>
    </source>
</evidence>
<dbReference type="InterPro" id="IPR012337">
    <property type="entry name" value="RNaseH-like_sf"/>
</dbReference>
<keyword evidence="4" id="KW-0472">Membrane</keyword>
<evidence type="ECO:0000256" key="3">
    <source>
        <dbReference type="ARBA" id="ARBA00022839"/>
    </source>
</evidence>